<keyword evidence="3" id="KW-0186">Copper</keyword>
<evidence type="ECO:0000313" key="8">
    <source>
        <dbReference type="Proteomes" id="UP000192393"/>
    </source>
</evidence>
<name>A0A1W1Z0M0_9FLAO</name>
<dbReference type="InterPro" id="IPR000923">
    <property type="entry name" value="BlueCu_1"/>
</dbReference>
<evidence type="ECO:0000259" key="6">
    <source>
        <dbReference type="Pfam" id="PF18962"/>
    </source>
</evidence>
<evidence type="ECO:0000256" key="2">
    <source>
        <dbReference type="ARBA" id="ARBA00022729"/>
    </source>
</evidence>
<protein>
    <submittedName>
        <fullName evidence="7">Por secretion system C-terminal sorting domain-containing protein</fullName>
    </submittedName>
</protein>
<dbReference type="SUPFAM" id="SSF49503">
    <property type="entry name" value="Cupredoxins"/>
    <property type="match status" value="1"/>
</dbReference>
<gene>
    <name evidence="7" type="ORF">SAMN06296427_10281</name>
</gene>
<dbReference type="GO" id="GO:0005507">
    <property type="term" value="F:copper ion binding"/>
    <property type="evidence" value="ECO:0007669"/>
    <property type="project" value="InterPro"/>
</dbReference>
<evidence type="ECO:0000256" key="4">
    <source>
        <dbReference type="SAM" id="SignalP"/>
    </source>
</evidence>
<dbReference type="AlphaFoldDB" id="A0A1W1Z0M0"/>
<dbReference type="PANTHER" id="PTHR36507">
    <property type="entry name" value="BLL1555 PROTEIN"/>
    <property type="match status" value="1"/>
</dbReference>
<feature type="domain" description="Secretion system C-terminal sorting" evidence="6">
    <location>
        <begin position="124"/>
        <end position="188"/>
    </location>
</feature>
<dbReference type="EMBL" id="FWXS01000002">
    <property type="protein sequence ID" value="SMC41936.1"/>
    <property type="molecule type" value="Genomic_DNA"/>
</dbReference>
<dbReference type="GO" id="GO:0009055">
    <property type="term" value="F:electron transfer activity"/>
    <property type="evidence" value="ECO:0007669"/>
    <property type="project" value="InterPro"/>
</dbReference>
<dbReference type="InterPro" id="IPR026444">
    <property type="entry name" value="Secre_tail"/>
</dbReference>
<dbReference type="InterPro" id="IPR008972">
    <property type="entry name" value="Cupredoxin"/>
</dbReference>
<dbReference type="PANTHER" id="PTHR36507:SF1">
    <property type="entry name" value="BLL1555 PROTEIN"/>
    <property type="match status" value="1"/>
</dbReference>
<dbReference type="OrthoDB" id="849076at2"/>
<evidence type="ECO:0000313" key="7">
    <source>
        <dbReference type="EMBL" id="SMC41936.1"/>
    </source>
</evidence>
<dbReference type="Gene3D" id="2.60.40.420">
    <property type="entry name" value="Cupredoxins - blue copper proteins"/>
    <property type="match status" value="1"/>
</dbReference>
<evidence type="ECO:0000256" key="3">
    <source>
        <dbReference type="ARBA" id="ARBA00023008"/>
    </source>
</evidence>
<organism evidence="7 8">
    <name type="scientific">Moheibacter sediminis</name>
    <dbReference type="NCBI Taxonomy" id="1434700"/>
    <lineage>
        <taxon>Bacteria</taxon>
        <taxon>Pseudomonadati</taxon>
        <taxon>Bacteroidota</taxon>
        <taxon>Flavobacteriia</taxon>
        <taxon>Flavobacteriales</taxon>
        <taxon>Weeksellaceae</taxon>
        <taxon>Moheibacter</taxon>
    </lineage>
</organism>
<dbReference type="Proteomes" id="UP000192393">
    <property type="component" value="Unassembled WGS sequence"/>
</dbReference>
<sequence>MKTILSISMLVLGFFSQAQETFNITWMMGISNEDASLTISAGDTVIWTWGDGTPHSVESLDADAPDDFGSEIMSGVGQTYQYTFTDSAVIDYRCGVHTTMMTGTITVEPGMSVEDKFVKNLKYYPSIVKESLNITSLVPAASYEIYDAQGRKVLEGKFANANHSVINTSSLSQGVYFVSVISKDKLKTSFKIVKE</sequence>
<feature type="chain" id="PRO_5012303344" evidence="4">
    <location>
        <begin position="21"/>
        <end position="195"/>
    </location>
</feature>
<dbReference type="Pfam" id="PF18962">
    <property type="entry name" value="Por_Secre_tail"/>
    <property type="match status" value="1"/>
</dbReference>
<feature type="signal peptide" evidence="4">
    <location>
        <begin position="1"/>
        <end position="20"/>
    </location>
</feature>
<dbReference type="Pfam" id="PF00127">
    <property type="entry name" value="Copper-bind"/>
    <property type="match status" value="1"/>
</dbReference>
<reference evidence="8" key="1">
    <citation type="submission" date="2017-04" db="EMBL/GenBank/DDBJ databases">
        <authorList>
            <person name="Varghese N."/>
            <person name="Submissions S."/>
        </authorList>
    </citation>
    <scope>NUCLEOTIDE SEQUENCE [LARGE SCALE GENOMIC DNA]</scope>
    <source>
        <strain evidence="8">CGMCC 1.12708</strain>
    </source>
</reference>
<dbReference type="InterPro" id="IPR052721">
    <property type="entry name" value="ET_Amicyanin"/>
</dbReference>
<evidence type="ECO:0000256" key="1">
    <source>
        <dbReference type="ARBA" id="ARBA00022723"/>
    </source>
</evidence>
<dbReference type="STRING" id="1434700.SAMN06296427_10281"/>
<accession>A0A1W1Z0M0</accession>
<dbReference type="NCBIfam" id="TIGR04183">
    <property type="entry name" value="Por_Secre_tail"/>
    <property type="match status" value="1"/>
</dbReference>
<proteinExistence type="predicted"/>
<feature type="domain" description="Blue (type 1) copper" evidence="5">
    <location>
        <begin position="33"/>
        <end position="108"/>
    </location>
</feature>
<evidence type="ECO:0000259" key="5">
    <source>
        <dbReference type="Pfam" id="PF00127"/>
    </source>
</evidence>
<dbReference type="RefSeq" id="WP_084016140.1">
    <property type="nucleotide sequence ID" value="NZ_FWXS01000002.1"/>
</dbReference>
<keyword evidence="1" id="KW-0479">Metal-binding</keyword>
<keyword evidence="2 4" id="KW-0732">Signal</keyword>
<keyword evidence="8" id="KW-1185">Reference proteome</keyword>